<reference evidence="2" key="1">
    <citation type="journal article" date="2022" name="Phytopathology">
        <title>Complete circularized genome resources of seven strains of Xylella fastidiosa subsp. fastidiosa using hybrid assembly reveals unknown plasmids.</title>
        <authorList>
            <person name="Velasco-Amo M.D.P."/>
            <person name="Arias-Giraldo L.F.F."/>
            <person name="Ecija M.R."/>
            <person name="De La Fuente L."/>
            <person name="Marco-Noales E."/>
            <person name="Moralejo E."/>
            <person name="Navas-Cort J.A."/>
            <person name="Landa B.B."/>
        </authorList>
    </citation>
    <scope>NUCLEOTIDE SEQUENCE</scope>
    <source>
        <strain evidence="2">CFBP8073</strain>
    </source>
</reference>
<reference evidence="2" key="2">
    <citation type="submission" date="2022-10" db="EMBL/GenBank/DDBJ databases">
        <authorList>
            <person name="Landa B."/>
            <person name="Arias-Giraldo L.F."/>
            <person name="Roman-Ecija M."/>
            <person name="Velasco-Amo M.P."/>
            <person name="De La Fuente L."/>
            <person name="Marco-Noales E."/>
            <person name="Moralejo E."/>
        </authorList>
    </citation>
    <scope>NUCLEOTIDE SEQUENCE</scope>
    <source>
        <strain evidence="2">CFBP8073</strain>
    </source>
</reference>
<gene>
    <name evidence="2" type="ORF">OK117_09450</name>
</gene>
<evidence type="ECO:0000313" key="2">
    <source>
        <dbReference type="EMBL" id="WCF27851.1"/>
    </source>
</evidence>
<dbReference type="RefSeq" id="WP_081046874.1">
    <property type="nucleotide sequence ID" value="NZ_CP109886.1"/>
</dbReference>
<keyword evidence="1" id="KW-0472">Membrane</keyword>
<name>A0AAJ5UIA0_XYLFS</name>
<dbReference type="EMBL" id="CP109886">
    <property type="protein sequence ID" value="WCF27851.1"/>
    <property type="molecule type" value="Genomic_DNA"/>
</dbReference>
<proteinExistence type="predicted"/>
<evidence type="ECO:0000256" key="1">
    <source>
        <dbReference type="SAM" id="Phobius"/>
    </source>
</evidence>
<sequence>MFRNQPINHKIASALGLATVNSTVSASMAVLTESTLIEWISGVYIVLQLAYLLWKWRVDWKHQKMKRQRSADHA</sequence>
<dbReference type="AlphaFoldDB" id="A0AAJ5UIA0"/>
<protein>
    <recommendedName>
        <fullName evidence="4">Holin</fullName>
    </recommendedName>
</protein>
<feature type="transmembrane region" description="Helical" evidence="1">
    <location>
        <begin position="36"/>
        <end position="54"/>
    </location>
</feature>
<keyword evidence="1" id="KW-1133">Transmembrane helix</keyword>
<dbReference type="Proteomes" id="UP001211513">
    <property type="component" value="Chromosome"/>
</dbReference>
<keyword evidence="1" id="KW-0812">Transmembrane</keyword>
<organism evidence="2 3">
    <name type="scientific">Xylella fastidiosa subsp. fastidiosa</name>
    <dbReference type="NCBI Taxonomy" id="644356"/>
    <lineage>
        <taxon>Bacteria</taxon>
        <taxon>Pseudomonadati</taxon>
        <taxon>Pseudomonadota</taxon>
        <taxon>Gammaproteobacteria</taxon>
        <taxon>Lysobacterales</taxon>
        <taxon>Lysobacteraceae</taxon>
        <taxon>Xylella</taxon>
    </lineage>
</organism>
<accession>A0AAJ5UIA0</accession>
<evidence type="ECO:0008006" key="4">
    <source>
        <dbReference type="Google" id="ProtNLM"/>
    </source>
</evidence>
<evidence type="ECO:0000313" key="3">
    <source>
        <dbReference type="Proteomes" id="UP001211513"/>
    </source>
</evidence>